<dbReference type="Proteomes" id="UP001500390">
    <property type="component" value="Unassembled WGS sequence"/>
</dbReference>
<sequence>MSNVQPAATGPSTGAAAPAPLTIAALEAEITARRDRLAQTIDELAERVRPSSIIQRQTDVAKQRFADVATTPSGELRVERLAAVVAVAAVVGSWLIVRRLRRR</sequence>
<comment type="caution">
    <text evidence="2">The sequence shown here is derived from an EMBL/GenBank/DDBJ whole genome shotgun (WGS) entry which is preliminary data.</text>
</comment>
<evidence type="ECO:0000313" key="2">
    <source>
        <dbReference type="EMBL" id="GAA4401182.1"/>
    </source>
</evidence>
<accession>A0ABP8K6G2</accession>
<reference evidence="3" key="1">
    <citation type="journal article" date="2019" name="Int. J. Syst. Evol. Microbiol.">
        <title>The Global Catalogue of Microorganisms (GCM) 10K type strain sequencing project: providing services to taxonomists for standard genome sequencing and annotation.</title>
        <authorList>
            <consortium name="The Broad Institute Genomics Platform"/>
            <consortium name="The Broad Institute Genome Sequencing Center for Infectious Disease"/>
            <person name="Wu L."/>
            <person name="Ma J."/>
        </authorList>
    </citation>
    <scope>NUCLEOTIDE SEQUENCE [LARGE SCALE GENOMIC DNA]</scope>
    <source>
        <strain evidence="3">JCM 17738</strain>
    </source>
</reference>
<dbReference type="Pfam" id="PF12277">
    <property type="entry name" value="DUF3618"/>
    <property type="match status" value="1"/>
</dbReference>
<organism evidence="2 3">
    <name type="scientific">Ornithinibacter aureus</name>
    <dbReference type="NCBI Taxonomy" id="622664"/>
    <lineage>
        <taxon>Bacteria</taxon>
        <taxon>Bacillati</taxon>
        <taxon>Actinomycetota</taxon>
        <taxon>Actinomycetes</taxon>
        <taxon>Micrococcales</taxon>
        <taxon>Intrasporangiaceae</taxon>
        <taxon>Ornithinibacter</taxon>
    </lineage>
</organism>
<evidence type="ECO:0000256" key="1">
    <source>
        <dbReference type="SAM" id="Phobius"/>
    </source>
</evidence>
<evidence type="ECO:0000313" key="3">
    <source>
        <dbReference type="Proteomes" id="UP001500390"/>
    </source>
</evidence>
<keyword evidence="1" id="KW-0812">Transmembrane</keyword>
<keyword evidence="3" id="KW-1185">Reference proteome</keyword>
<dbReference type="InterPro" id="IPR022062">
    <property type="entry name" value="DUF3618"/>
</dbReference>
<name>A0ABP8K6G2_9MICO</name>
<gene>
    <name evidence="2" type="ORF">GCM10023153_29400</name>
</gene>
<keyword evidence="1" id="KW-1133">Transmembrane helix</keyword>
<dbReference type="EMBL" id="BAABFX010000040">
    <property type="protein sequence ID" value="GAA4401182.1"/>
    <property type="molecule type" value="Genomic_DNA"/>
</dbReference>
<evidence type="ECO:0008006" key="4">
    <source>
        <dbReference type="Google" id="ProtNLM"/>
    </source>
</evidence>
<protein>
    <recommendedName>
        <fullName evidence="4">DUF3618 domain-containing protein</fullName>
    </recommendedName>
</protein>
<feature type="transmembrane region" description="Helical" evidence="1">
    <location>
        <begin position="81"/>
        <end position="97"/>
    </location>
</feature>
<proteinExistence type="predicted"/>
<dbReference type="RefSeq" id="WP_159904086.1">
    <property type="nucleotide sequence ID" value="NZ_BAABFX010000040.1"/>
</dbReference>
<keyword evidence="1" id="KW-0472">Membrane</keyword>